<dbReference type="EMBL" id="JARKIE010000356">
    <property type="protein sequence ID" value="KAJ7651852.1"/>
    <property type="molecule type" value="Genomic_DNA"/>
</dbReference>
<organism evidence="2 3">
    <name type="scientific">Mycena rosella</name>
    <name type="common">Pink bonnet</name>
    <name type="synonym">Agaricus rosellus</name>
    <dbReference type="NCBI Taxonomy" id="1033263"/>
    <lineage>
        <taxon>Eukaryota</taxon>
        <taxon>Fungi</taxon>
        <taxon>Dikarya</taxon>
        <taxon>Basidiomycota</taxon>
        <taxon>Agaricomycotina</taxon>
        <taxon>Agaricomycetes</taxon>
        <taxon>Agaricomycetidae</taxon>
        <taxon>Agaricales</taxon>
        <taxon>Marasmiineae</taxon>
        <taxon>Mycenaceae</taxon>
        <taxon>Mycena</taxon>
    </lineage>
</organism>
<feature type="region of interest" description="Disordered" evidence="1">
    <location>
        <begin position="206"/>
        <end position="249"/>
    </location>
</feature>
<evidence type="ECO:0000313" key="3">
    <source>
        <dbReference type="Proteomes" id="UP001221757"/>
    </source>
</evidence>
<sequence length="249" mass="28456">MVTEFRCVPGPISPVYLVCWLAHAIVRVSRTWNQIGLELLYEGVRLRRIGQLPAFARALERHDGLGNLVRKLNIDYFVPHRAAELHNQKTRRIFQLCPRLTHFGFKPPFVIPNLLTVLHRVSHTITSLEYNDQMDYHLIFPTLVQLSTSLQSLAICLPAAYIATWHPMVVFESWRLFVGFPALRTFRTLDPTVMLARGALQPYLPHDTHRELGEADSATEDEDKDSPESAWITTILATDPDSDDSEDDD</sequence>
<keyword evidence="3" id="KW-1185">Reference proteome</keyword>
<dbReference type="AlphaFoldDB" id="A0AAD7G284"/>
<evidence type="ECO:0000313" key="2">
    <source>
        <dbReference type="EMBL" id="KAJ7651852.1"/>
    </source>
</evidence>
<proteinExistence type="predicted"/>
<comment type="caution">
    <text evidence="2">The sequence shown here is derived from an EMBL/GenBank/DDBJ whole genome shotgun (WGS) entry which is preliminary data.</text>
</comment>
<evidence type="ECO:0000256" key="1">
    <source>
        <dbReference type="SAM" id="MobiDB-lite"/>
    </source>
</evidence>
<name>A0AAD7G284_MYCRO</name>
<accession>A0AAD7G284</accession>
<reference evidence="2" key="1">
    <citation type="submission" date="2023-03" db="EMBL/GenBank/DDBJ databases">
        <title>Massive genome expansion in bonnet fungi (Mycena s.s.) driven by repeated elements and novel gene families across ecological guilds.</title>
        <authorList>
            <consortium name="Lawrence Berkeley National Laboratory"/>
            <person name="Harder C.B."/>
            <person name="Miyauchi S."/>
            <person name="Viragh M."/>
            <person name="Kuo A."/>
            <person name="Thoen E."/>
            <person name="Andreopoulos B."/>
            <person name="Lu D."/>
            <person name="Skrede I."/>
            <person name="Drula E."/>
            <person name="Henrissat B."/>
            <person name="Morin E."/>
            <person name="Kohler A."/>
            <person name="Barry K."/>
            <person name="LaButti K."/>
            <person name="Morin E."/>
            <person name="Salamov A."/>
            <person name="Lipzen A."/>
            <person name="Mereny Z."/>
            <person name="Hegedus B."/>
            <person name="Baldrian P."/>
            <person name="Stursova M."/>
            <person name="Weitz H."/>
            <person name="Taylor A."/>
            <person name="Grigoriev I.V."/>
            <person name="Nagy L.G."/>
            <person name="Martin F."/>
            <person name="Kauserud H."/>
        </authorList>
    </citation>
    <scope>NUCLEOTIDE SEQUENCE</scope>
    <source>
        <strain evidence="2">CBHHK067</strain>
    </source>
</reference>
<gene>
    <name evidence="2" type="ORF">B0H17DRAFT_1215152</name>
</gene>
<dbReference type="Proteomes" id="UP001221757">
    <property type="component" value="Unassembled WGS sequence"/>
</dbReference>
<feature type="compositionally biased region" description="Acidic residues" evidence="1">
    <location>
        <begin position="240"/>
        <end position="249"/>
    </location>
</feature>
<protein>
    <submittedName>
        <fullName evidence="2">Uncharacterized protein</fullName>
    </submittedName>
</protein>